<evidence type="ECO:0000313" key="3">
    <source>
        <dbReference type="EMBL" id="MBB4714448.1"/>
    </source>
</evidence>
<dbReference type="AlphaFoldDB" id="A0A7W7DPZ2"/>
<accession>A0A7W7DPZ2</accession>
<feature type="transmembrane region" description="Helical" evidence="2">
    <location>
        <begin position="9"/>
        <end position="30"/>
    </location>
</feature>
<reference evidence="3 4" key="1">
    <citation type="submission" date="2020-08" db="EMBL/GenBank/DDBJ databases">
        <title>Sequencing the genomes of 1000 actinobacteria strains.</title>
        <authorList>
            <person name="Klenk H.-P."/>
        </authorList>
    </citation>
    <scope>NUCLEOTIDE SEQUENCE [LARGE SCALE GENOMIC DNA]</scope>
    <source>
        <strain evidence="3 4">DSM 40483</strain>
    </source>
</reference>
<dbReference type="RefSeq" id="WP_184910164.1">
    <property type="nucleotide sequence ID" value="NZ_JACHMS010000001.1"/>
</dbReference>
<evidence type="ECO:0000313" key="4">
    <source>
        <dbReference type="Proteomes" id="UP000565089"/>
    </source>
</evidence>
<evidence type="ECO:0000256" key="2">
    <source>
        <dbReference type="SAM" id="Phobius"/>
    </source>
</evidence>
<comment type="caution">
    <text evidence="3">The sequence shown here is derived from an EMBL/GenBank/DDBJ whole genome shotgun (WGS) entry which is preliminary data.</text>
</comment>
<feature type="region of interest" description="Disordered" evidence="1">
    <location>
        <begin position="66"/>
        <end position="120"/>
    </location>
</feature>
<dbReference type="EMBL" id="JACHMS010000001">
    <property type="protein sequence ID" value="MBB4714448.1"/>
    <property type="molecule type" value="Genomic_DNA"/>
</dbReference>
<evidence type="ECO:0000256" key="1">
    <source>
        <dbReference type="SAM" id="MobiDB-lite"/>
    </source>
</evidence>
<gene>
    <name evidence="3" type="ORF">BJ965_004330</name>
</gene>
<dbReference type="GeneID" id="95796307"/>
<organism evidence="3 4">
    <name type="scientific">Streptomyces luteogriseus</name>
    <dbReference type="NCBI Taxonomy" id="68233"/>
    <lineage>
        <taxon>Bacteria</taxon>
        <taxon>Bacillati</taxon>
        <taxon>Actinomycetota</taxon>
        <taxon>Actinomycetes</taxon>
        <taxon>Kitasatosporales</taxon>
        <taxon>Streptomycetaceae</taxon>
        <taxon>Streptomyces</taxon>
    </lineage>
</organism>
<keyword evidence="4" id="KW-1185">Reference proteome</keyword>
<proteinExistence type="predicted"/>
<feature type="transmembrane region" description="Helical" evidence="2">
    <location>
        <begin position="42"/>
        <end position="61"/>
    </location>
</feature>
<keyword evidence="2" id="KW-0472">Membrane</keyword>
<keyword evidence="2" id="KW-0812">Transmembrane</keyword>
<name>A0A7W7DPZ2_9ACTN</name>
<protein>
    <submittedName>
        <fullName evidence="3">Uncharacterized protein</fullName>
    </submittedName>
</protein>
<keyword evidence="2" id="KW-1133">Transmembrane helix</keyword>
<sequence>MSANKKKLIVLGYGALLSTVVSLIAWAVFYVNGTSGLDSLKVAGAVLGSGLGISLGIIAAFKFEDDDTAPPNDSTTAPAAQDPSGAPSTGDRAGQVPDARSSSMPPATVPPSADDRPRRE</sequence>
<dbReference type="Proteomes" id="UP000565089">
    <property type="component" value="Unassembled WGS sequence"/>
</dbReference>